<keyword evidence="4" id="KW-1185">Reference proteome</keyword>
<organism evidence="3 4">
    <name type="scientific">Paraburkholderia hiiakae</name>
    <dbReference type="NCBI Taxonomy" id="1081782"/>
    <lineage>
        <taxon>Bacteria</taxon>
        <taxon>Pseudomonadati</taxon>
        <taxon>Pseudomonadota</taxon>
        <taxon>Betaproteobacteria</taxon>
        <taxon>Burkholderiales</taxon>
        <taxon>Burkholderiaceae</taxon>
        <taxon>Paraburkholderia</taxon>
    </lineage>
</organism>
<evidence type="ECO:0000259" key="2">
    <source>
        <dbReference type="Pfam" id="PF04366"/>
    </source>
</evidence>
<dbReference type="InterPro" id="IPR007461">
    <property type="entry name" value="Ysc84_actin-binding"/>
</dbReference>
<name>A0ABM8NCY0_9BURK</name>
<dbReference type="EMBL" id="CAJHCQ010000002">
    <property type="protein sequence ID" value="CAD6517807.1"/>
    <property type="molecule type" value="Genomic_DNA"/>
</dbReference>
<dbReference type="Proteomes" id="UP000656319">
    <property type="component" value="Unassembled WGS sequence"/>
</dbReference>
<feature type="signal peptide" evidence="1">
    <location>
        <begin position="1"/>
        <end position="19"/>
    </location>
</feature>
<dbReference type="PROSITE" id="PS51257">
    <property type="entry name" value="PROKAR_LIPOPROTEIN"/>
    <property type="match status" value="1"/>
</dbReference>
<accession>A0ABM8NCY0</accession>
<feature type="domain" description="Ysc84 actin-binding" evidence="2">
    <location>
        <begin position="105"/>
        <end position="188"/>
    </location>
</feature>
<comment type="caution">
    <text evidence="3">The sequence shown here is derived from an EMBL/GenBank/DDBJ whole genome shotgun (WGS) entry which is preliminary data.</text>
</comment>
<feature type="chain" id="PRO_5046845306" description="Ysc84 actin-binding domain-containing protein" evidence="1">
    <location>
        <begin position="20"/>
        <end position="192"/>
    </location>
</feature>
<evidence type="ECO:0000313" key="3">
    <source>
        <dbReference type="EMBL" id="CAD6517807.1"/>
    </source>
</evidence>
<proteinExistence type="predicted"/>
<gene>
    <name evidence="3" type="ORF">LMG27952_00903</name>
</gene>
<evidence type="ECO:0000313" key="4">
    <source>
        <dbReference type="Proteomes" id="UP000656319"/>
    </source>
</evidence>
<evidence type="ECO:0000256" key="1">
    <source>
        <dbReference type="SAM" id="SignalP"/>
    </source>
</evidence>
<reference evidence="3 4" key="1">
    <citation type="submission" date="2020-10" db="EMBL/GenBank/DDBJ databases">
        <authorList>
            <person name="Peeters C."/>
        </authorList>
    </citation>
    <scope>NUCLEOTIDE SEQUENCE [LARGE SCALE GENOMIC DNA]</scope>
    <source>
        <strain evidence="3 4">LMG 27952</strain>
    </source>
</reference>
<keyword evidence="1" id="KW-0732">Signal</keyword>
<dbReference type="RefSeq" id="WP_201694711.1">
    <property type="nucleotide sequence ID" value="NZ_CAJHCQ010000002.1"/>
</dbReference>
<dbReference type="Pfam" id="PF04366">
    <property type="entry name" value="Ysc84"/>
    <property type="match status" value="1"/>
</dbReference>
<sequence>MKRRIFVLTAAAAAGLAVAGCSTTTSSGTSGATDTAKRQEIDASVDGALSRLFSTVAGSQELVSKAQGVLVFPSVGKAALIIGGSYGQGALRVGGSTVGYYSTAAASFGLQAGVQSTAVIFLFMTQDSLDKFRNSKGWSVGGDVSVALVKVGANGQIDTRTATAPVQAIVMTNTGIMADASVAGTKVTKLDL</sequence>
<dbReference type="CDD" id="cd11524">
    <property type="entry name" value="SYLF"/>
    <property type="match status" value="1"/>
</dbReference>
<protein>
    <recommendedName>
        <fullName evidence="2">Ysc84 actin-binding domain-containing protein</fullName>
    </recommendedName>
</protein>